<dbReference type="GO" id="GO:0005634">
    <property type="term" value="C:nucleus"/>
    <property type="evidence" value="ECO:0007669"/>
    <property type="project" value="TreeGrafter"/>
</dbReference>
<proteinExistence type="predicted"/>
<reference evidence="4" key="1">
    <citation type="journal article" date="2006" name="PLoS Biol.">
        <title>Macronuclear genome sequence of the ciliate Tetrahymena thermophila, a model eukaryote.</title>
        <authorList>
            <person name="Eisen J.A."/>
            <person name="Coyne R.S."/>
            <person name="Wu M."/>
            <person name="Wu D."/>
            <person name="Thiagarajan M."/>
            <person name="Wortman J.R."/>
            <person name="Badger J.H."/>
            <person name="Ren Q."/>
            <person name="Amedeo P."/>
            <person name="Jones K.M."/>
            <person name="Tallon L.J."/>
            <person name="Delcher A.L."/>
            <person name="Salzberg S.L."/>
            <person name="Silva J.C."/>
            <person name="Haas B.J."/>
            <person name="Majoros W.H."/>
            <person name="Farzad M."/>
            <person name="Carlton J.M."/>
            <person name="Smith R.K. Jr."/>
            <person name="Garg J."/>
            <person name="Pearlman R.E."/>
            <person name="Karrer K.M."/>
            <person name="Sun L."/>
            <person name="Manning G."/>
            <person name="Elde N.C."/>
            <person name="Turkewitz A.P."/>
            <person name="Asai D.J."/>
            <person name="Wilkes D.E."/>
            <person name="Wang Y."/>
            <person name="Cai H."/>
            <person name="Collins K."/>
            <person name="Stewart B.A."/>
            <person name="Lee S.R."/>
            <person name="Wilamowska K."/>
            <person name="Weinberg Z."/>
            <person name="Ruzzo W.L."/>
            <person name="Wloga D."/>
            <person name="Gaertig J."/>
            <person name="Frankel J."/>
            <person name="Tsao C.-C."/>
            <person name="Gorovsky M.A."/>
            <person name="Keeling P.J."/>
            <person name="Waller R.F."/>
            <person name="Patron N.J."/>
            <person name="Cherry J.M."/>
            <person name="Stover N.A."/>
            <person name="Krieger C.J."/>
            <person name="del Toro C."/>
            <person name="Ryder H.F."/>
            <person name="Williamson S.C."/>
            <person name="Barbeau R.A."/>
            <person name="Hamilton E.P."/>
            <person name="Orias E."/>
        </authorList>
    </citation>
    <scope>NUCLEOTIDE SEQUENCE [LARGE SCALE GENOMIC DNA]</scope>
    <source>
        <strain evidence="4">SB210</strain>
    </source>
</reference>
<feature type="compositionally biased region" description="Basic and acidic residues" evidence="1">
    <location>
        <begin position="1315"/>
        <end position="1324"/>
    </location>
</feature>
<keyword evidence="4" id="KW-1185">Reference proteome</keyword>
<dbReference type="RefSeq" id="XP_001017963.3">
    <property type="nucleotide sequence ID" value="XM_001017963.3"/>
</dbReference>
<feature type="compositionally biased region" description="Low complexity" evidence="1">
    <location>
        <begin position="1273"/>
        <end position="1299"/>
    </location>
</feature>
<dbReference type="KEGG" id="tet:TTHERM_00621380"/>
<organism evidence="3 4">
    <name type="scientific">Tetrahymena thermophila (strain SB210)</name>
    <dbReference type="NCBI Taxonomy" id="312017"/>
    <lineage>
        <taxon>Eukaryota</taxon>
        <taxon>Sar</taxon>
        <taxon>Alveolata</taxon>
        <taxon>Ciliophora</taxon>
        <taxon>Intramacronucleata</taxon>
        <taxon>Oligohymenophorea</taxon>
        <taxon>Hymenostomatida</taxon>
        <taxon>Tetrahymenina</taxon>
        <taxon>Tetrahymenidae</taxon>
        <taxon>Tetrahymena</taxon>
    </lineage>
</organism>
<feature type="transmembrane region" description="Helical" evidence="2">
    <location>
        <begin position="28"/>
        <end position="47"/>
    </location>
</feature>
<dbReference type="PANTHER" id="PTHR31398:SF0">
    <property type="entry name" value="MEIOTIC NUCLEAR DIVISION PROTEIN 1 HOMOLOG"/>
    <property type="match status" value="1"/>
</dbReference>
<dbReference type="Proteomes" id="UP000009168">
    <property type="component" value="Unassembled WGS sequence"/>
</dbReference>
<dbReference type="PANTHER" id="PTHR31398">
    <property type="entry name" value="MEIOTIC NUCLEAR DIVISION PROTEIN 1 HOMOLOG"/>
    <property type="match status" value="1"/>
</dbReference>
<dbReference type="HOGENOM" id="CLU_260886_0_0_1"/>
<feature type="compositionally biased region" description="Basic and acidic residues" evidence="1">
    <location>
        <begin position="424"/>
        <end position="434"/>
    </location>
</feature>
<keyword evidence="2" id="KW-1133">Transmembrane helix</keyword>
<sequence>MVFGQLNNCDIFGKQIILNYNQRSNVKTGFGGIFSILTLIAICLFFWNKFMDFINKNEVTVVSQQTFSNNPSLLTLNTSQFMFAVQIQQQTSFLQNPYYNITLEQKTYTLLQNGTRVIKTAPIDLEPCTLSHWQTLPESSLNNTFTQLNLKDYLCVKKNTTIYIGGQYESEIYQFLKFSISKCNNVTKPQFYSWNPVCQSYDSAIKYAQNQSVRVQFQMVNFIINANEPQNLVKEIVSSDLFFQIQPESMFTTADIFFTEYVIKTDNSLFFTQDIQEQDYQVQEYGDFRAQYSLYSKDPTKPYATFFFNRSRFDKLYTRQYMKLQDVLSQLGGFVNSMIAISAIIVGFYNSNYYVMELANQLYDFDILEENDKMNNNMILLQKKINPSFRKNIHIDDNQERRLSKNEQITMQYLQKMKSPSQNKETEGKEEIDNKSNQQQYKIELLKFSNEINNGSFKGATEQNQSQIKSDAQYKQNINIIHSNKDNDSPANFFAQNDENLKTQNFDYVSPQSMYERRLTTNEDDIQLLMGPSNSNNLIQYPSLLSQQSDNAQKSPRQQQPPIELKIQLPSIIEQDNEQHSIQKLEIYGEKKNSFKSNFGKFKFSPHKKNGSEQEDYFSWQTYQQNNEADKNNQSINVQTDNQSENFVLQDEKSFKSKDKQNGVKINNQKKEPNLANNGNHNQDKLNDSKSQKMNNHFIPIKIQMCQGNTSIENIDNNIEDENESHKKVEDTQISQQNQELKKEINEEKQEQIDPQSFDVNEEKKNLDKNQIRSFKEVKSIQNIQSYNNNITAYSTNYDLIDLKKPKQNNISKNRSISSELECHFDEPNSINIFSNNSKNQLHATSQKNFSSNLIPPIINSHENKTNQNANNRLLHANNINLSLKSPPRLSLNYKNPDQADLVSNNSMRSGRYYPDFHGEDQINRQNLDYDLESYQNNVIKKESFLQPPTNYNPNQNYEQTYRRESLAFLNDHNIFQQPRYHSHNELYNQGGNAKIILGNQLNKSFSNQNSFIKRDNASQDFNQNSTQGEQNVKISRSQRHTSYIESKSRRSIMSTELMKMNSRRKKINYSFKYIIYKLSCQKFFKTKENQMVDKAQDLIANNLDIMKILDKIQEIDRIKCLLLDYEQRILFSYFPKPLVEIKNDDQLQIQNSPLESMYQQYAQNLHTDDKTIKTVVKAKNKFKQIVQKKSKDQIQTIINSSLYKNLENKFDRTYSVNEYEQIYQAYKKISTKPQKTQTDKILIELMGQELQKIFQQLDEQRNKQSVKRSAMKKQSLSLKKNSSSNQNSQLQSQTKQSQMIKLDQQLIKFNTDSKSPDKNDKKKQFGKRARNITTEN</sequence>
<feature type="region of interest" description="Disordered" evidence="1">
    <location>
        <begin position="417"/>
        <end position="436"/>
    </location>
</feature>
<evidence type="ECO:0000313" key="4">
    <source>
        <dbReference type="Proteomes" id="UP000009168"/>
    </source>
</evidence>
<dbReference type="eggNOG" id="ENOG502SJ6P">
    <property type="taxonomic scope" value="Eukaryota"/>
</dbReference>
<dbReference type="GeneID" id="7826253"/>
<feature type="transmembrane region" description="Helical" evidence="2">
    <location>
        <begin position="327"/>
        <end position="349"/>
    </location>
</feature>
<dbReference type="EMBL" id="GG662661">
    <property type="protein sequence ID" value="EAR97718.3"/>
    <property type="molecule type" value="Genomic_DNA"/>
</dbReference>
<keyword evidence="2" id="KW-0472">Membrane</keyword>
<gene>
    <name evidence="3" type="ORF">TTHERM_00621380</name>
</gene>
<feature type="compositionally biased region" description="Basic and acidic residues" evidence="1">
    <location>
        <begin position="651"/>
        <end position="662"/>
    </location>
</feature>
<protein>
    <submittedName>
        <fullName evidence="3">Accessory gland protein Acp36DE, putative</fullName>
    </submittedName>
</protein>
<feature type="region of interest" description="Disordered" evidence="1">
    <location>
        <begin position="651"/>
        <end position="691"/>
    </location>
</feature>
<dbReference type="InParanoid" id="Q23MC1"/>
<feature type="compositionally biased region" description="Basic and acidic residues" evidence="1">
    <location>
        <begin position="682"/>
        <end position="691"/>
    </location>
</feature>
<evidence type="ECO:0000256" key="2">
    <source>
        <dbReference type="SAM" id="Phobius"/>
    </source>
</evidence>
<feature type="region of interest" description="Disordered" evidence="1">
    <location>
        <begin position="1264"/>
        <end position="1337"/>
    </location>
</feature>
<accession>Q23MC1</accession>
<feature type="region of interest" description="Disordered" evidence="1">
    <location>
        <begin position="723"/>
        <end position="765"/>
    </location>
</feature>
<feature type="compositionally biased region" description="Basic and acidic residues" evidence="1">
    <location>
        <begin position="740"/>
        <end position="752"/>
    </location>
</feature>
<name>Q23MC1_TETTS</name>
<evidence type="ECO:0000256" key="1">
    <source>
        <dbReference type="SAM" id="MobiDB-lite"/>
    </source>
</evidence>
<dbReference type="GO" id="GO:0007131">
    <property type="term" value="P:reciprocal meiotic recombination"/>
    <property type="evidence" value="ECO:0007669"/>
    <property type="project" value="TreeGrafter"/>
</dbReference>
<evidence type="ECO:0000313" key="3">
    <source>
        <dbReference type="EMBL" id="EAR97718.3"/>
    </source>
</evidence>
<keyword evidence="2" id="KW-0812">Transmembrane</keyword>